<evidence type="ECO:0000313" key="4">
    <source>
        <dbReference type="Proteomes" id="UP001443914"/>
    </source>
</evidence>
<evidence type="ECO:0000256" key="2">
    <source>
        <dbReference type="PROSITE-ProRule" id="PRU00708"/>
    </source>
</evidence>
<evidence type="ECO:0008006" key="5">
    <source>
        <dbReference type="Google" id="ProtNLM"/>
    </source>
</evidence>
<dbReference type="InterPro" id="IPR011990">
    <property type="entry name" value="TPR-like_helical_dom_sf"/>
</dbReference>
<dbReference type="PROSITE" id="PS51375">
    <property type="entry name" value="PPR"/>
    <property type="match status" value="1"/>
</dbReference>
<sequence length="106" mass="12043">MADNGCSPNERTYNTIIKGFLNANDVTKALDYLDIMRSQGLAADVNTSSSFLDLLTNPHVNDANKALLQKYFLEHHASSVGFLTVLTARFDQPFFTVEFFWFRLLF</sequence>
<dbReference type="EMBL" id="JBDFQZ010000009">
    <property type="protein sequence ID" value="KAK9692010.1"/>
    <property type="molecule type" value="Genomic_DNA"/>
</dbReference>
<dbReference type="Gene3D" id="1.25.40.10">
    <property type="entry name" value="Tetratricopeptide repeat domain"/>
    <property type="match status" value="1"/>
</dbReference>
<organism evidence="3 4">
    <name type="scientific">Saponaria officinalis</name>
    <name type="common">Common soapwort</name>
    <name type="synonym">Lychnis saponaria</name>
    <dbReference type="NCBI Taxonomy" id="3572"/>
    <lineage>
        <taxon>Eukaryota</taxon>
        <taxon>Viridiplantae</taxon>
        <taxon>Streptophyta</taxon>
        <taxon>Embryophyta</taxon>
        <taxon>Tracheophyta</taxon>
        <taxon>Spermatophyta</taxon>
        <taxon>Magnoliopsida</taxon>
        <taxon>eudicotyledons</taxon>
        <taxon>Gunneridae</taxon>
        <taxon>Pentapetalae</taxon>
        <taxon>Caryophyllales</taxon>
        <taxon>Caryophyllaceae</taxon>
        <taxon>Caryophylleae</taxon>
        <taxon>Saponaria</taxon>
    </lineage>
</organism>
<evidence type="ECO:0000256" key="1">
    <source>
        <dbReference type="ARBA" id="ARBA00022737"/>
    </source>
</evidence>
<reference evidence="3" key="1">
    <citation type="submission" date="2024-03" db="EMBL/GenBank/DDBJ databases">
        <title>WGS assembly of Saponaria officinalis var. Norfolk2.</title>
        <authorList>
            <person name="Jenkins J."/>
            <person name="Shu S."/>
            <person name="Grimwood J."/>
            <person name="Barry K."/>
            <person name="Goodstein D."/>
            <person name="Schmutz J."/>
            <person name="Leebens-Mack J."/>
            <person name="Osbourn A."/>
        </authorList>
    </citation>
    <scope>NUCLEOTIDE SEQUENCE [LARGE SCALE GENOMIC DNA]</scope>
    <source>
        <strain evidence="3">JIC</strain>
    </source>
</reference>
<feature type="repeat" description="PPR" evidence="2">
    <location>
        <begin position="9"/>
        <end position="43"/>
    </location>
</feature>
<protein>
    <recommendedName>
        <fullName evidence="5">Pentatricopeptide repeat-containing protein</fullName>
    </recommendedName>
</protein>
<proteinExistence type="predicted"/>
<keyword evidence="1" id="KW-0677">Repeat</keyword>
<dbReference type="InterPro" id="IPR002885">
    <property type="entry name" value="PPR_rpt"/>
</dbReference>
<dbReference type="Proteomes" id="UP001443914">
    <property type="component" value="Unassembled WGS sequence"/>
</dbReference>
<keyword evidence="4" id="KW-1185">Reference proteome</keyword>
<gene>
    <name evidence="3" type="ORF">RND81_09G234900</name>
</gene>
<comment type="caution">
    <text evidence="3">The sequence shown here is derived from an EMBL/GenBank/DDBJ whole genome shotgun (WGS) entry which is preliminary data.</text>
</comment>
<dbReference type="AlphaFoldDB" id="A0AAW1IRJ7"/>
<accession>A0AAW1IRJ7</accession>
<name>A0AAW1IRJ7_SAPOF</name>
<dbReference type="Pfam" id="PF13041">
    <property type="entry name" value="PPR_2"/>
    <property type="match status" value="1"/>
</dbReference>
<evidence type="ECO:0000313" key="3">
    <source>
        <dbReference type="EMBL" id="KAK9692010.1"/>
    </source>
</evidence>
<dbReference type="NCBIfam" id="TIGR00756">
    <property type="entry name" value="PPR"/>
    <property type="match status" value="1"/>
</dbReference>